<sequence length="557" mass="62191">MDTAVEEVLEALKKEAFFWRGKQATKAEVRSAAEAEAFDCTASRSEDQGEARAAVERALSSSGLRKKIKAFAFHRFRAQIQQGRGCGDATAAGAAQGWTLPDFRAELSVSGSLAACCEDGTGKFDAATLKDPVLAQLQISKSAEVETRVAEKLTSDPQLTSGKLLVNGIAAVLMYMWCDLLGRPIYPLAAYIALLISPLRLGWSNSERCEVRSVISIYFFIFSAAVLPVWCLKRGGTWGRSLFAIYVSWYMFWDTAHLRGGRFMPTFRRRNFWKHFAAYFPMSLTRTAKLDPKRNYIFGYHPHGVISMGACCNFATEATGFSELFPGIDLRLLTLQQNFRIPVFREYLLGLGVNSVSKDSIDQNLKRCPGSSVMIVIGGARESLETAPGSYKLILENRKGFVKMALRSGASLVPVFSFGETDLFGVFASSRFRRLQLWLQKQMGFGIPFFFGRALTGGVLHRVFGLSRGVMPLRMPVQSIVGRPIYVEKPIANPTQEQVDELHQRYVNELRKIYEEWKEPFMEARAKIMESQGEAAKAVLRRGSFHLEKVESMAMVG</sequence>
<keyword evidence="13 15" id="KW-0472">Membrane</keyword>
<evidence type="ECO:0000256" key="14">
    <source>
        <dbReference type="ARBA" id="ARBA00023315"/>
    </source>
</evidence>
<dbReference type="CDD" id="cd07987">
    <property type="entry name" value="LPLAT_MGAT-like"/>
    <property type="match status" value="1"/>
</dbReference>
<keyword evidence="12" id="KW-0443">Lipid metabolism</keyword>
<evidence type="ECO:0000256" key="11">
    <source>
        <dbReference type="ARBA" id="ARBA00022989"/>
    </source>
</evidence>
<evidence type="ECO:0000313" key="16">
    <source>
        <dbReference type="EMBL" id="CAK9091545.1"/>
    </source>
</evidence>
<evidence type="ECO:0000256" key="5">
    <source>
        <dbReference type="ARBA" id="ARBA00013244"/>
    </source>
</evidence>
<keyword evidence="11 15" id="KW-1133">Transmembrane helix</keyword>
<keyword evidence="6" id="KW-0444">Lipid biosynthesis</keyword>
<evidence type="ECO:0000256" key="15">
    <source>
        <dbReference type="SAM" id="Phobius"/>
    </source>
</evidence>
<feature type="transmembrane region" description="Helical" evidence="15">
    <location>
        <begin position="185"/>
        <end position="203"/>
    </location>
</feature>
<dbReference type="PANTHER" id="PTHR12317">
    <property type="entry name" value="DIACYLGLYCEROL O-ACYLTRANSFERASE"/>
    <property type="match status" value="1"/>
</dbReference>
<evidence type="ECO:0000256" key="3">
    <source>
        <dbReference type="ARBA" id="ARBA00005189"/>
    </source>
</evidence>
<evidence type="ECO:0000256" key="2">
    <source>
        <dbReference type="ARBA" id="ARBA00004771"/>
    </source>
</evidence>
<reference evidence="16 17" key="1">
    <citation type="submission" date="2024-02" db="EMBL/GenBank/DDBJ databases">
        <authorList>
            <person name="Chen Y."/>
            <person name="Shah S."/>
            <person name="Dougan E. K."/>
            <person name="Thang M."/>
            <person name="Chan C."/>
        </authorList>
    </citation>
    <scope>NUCLEOTIDE SEQUENCE [LARGE SCALE GENOMIC DNA]</scope>
</reference>
<evidence type="ECO:0000256" key="9">
    <source>
        <dbReference type="ARBA" id="ARBA00022798"/>
    </source>
</evidence>
<keyword evidence="17" id="KW-1185">Reference proteome</keyword>
<dbReference type="Pfam" id="PF03982">
    <property type="entry name" value="DAGAT"/>
    <property type="match status" value="1"/>
</dbReference>
<accession>A0ABP0QTB9</accession>
<comment type="similarity">
    <text evidence="4">Belongs to the diacylglycerol acyltransferase family.</text>
</comment>
<dbReference type="EC" id="2.3.1.20" evidence="5"/>
<feature type="transmembrane region" description="Helical" evidence="15">
    <location>
        <begin position="215"/>
        <end position="232"/>
    </location>
</feature>
<evidence type="ECO:0000256" key="10">
    <source>
        <dbReference type="ARBA" id="ARBA00022824"/>
    </source>
</evidence>
<keyword evidence="9" id="KW-0319">Glycerol metabolism</keyword>
<comment type="caution">
    <text evidence="16">The sequence shown here is derived from an EMBL/GenBank/DDBJ whole genome shotgun (WGS) entry which is preliminary data.</text>
</comment>
<name>A0ABP0QTB9_9DINO</name>
<evidence type="ECO:0000256" key="13">
    <source>
        <dbReference type="ARBA" id="ARBA00023136"/>
    </source>
</evidence>
<evidence type="ECO:0000313" key="17">
    <source>
        <dbReference type="Proteomes" id="UP001642464"/>
    </source>
</evidence>
<evidence type="ECO:0000256" key="6">
    <source>
        <dbReference type="ARBA" id="ARBA00022516"/>
    </source>
</evidence>
<keyword evidence="10" id="KW-0256">Endoplasmic reticulum</keyword>
<dbReference type="EMBL" id="CAXAMM010040184">
    <property type="protein sequence ID" value="CAK9091545.1"/>
    <property type="molecule type" value="Genomic_DNA"/>
</dbReference>
<protein>
    <recommendedName>
        <fullName evidence="5">diacylglycerol O-acyltransferase</fullName>
        <ecNumber evidence="5">2.3.1.20</ecNumber>
    </recommendedName>
</protein>
<evidence type="ECO:0000256" key="12">
    <source>
        <dbReference type="ARBA" id="ARBA00023098"/>
    </source>
</evidence>
<comment type="subcellular location">
    <subcellularLocation>
        <location evidence="1">Endoplasmic reticulum membrane</location>
        <topology evidence="1">Multi-pass membrane protein</topology>
    </subcellularLocation>
</comment>
<keyword evidence="8 15" id="KW-0812">Transmembrane</keyword>
<evidence type="ECO:0000256" key="1">
    <source>
        <dbReference type="ARBA" id="ARBA00004477"/>
    </source>
</evidence>
<keyword evidence="14" id="KW-0012">Acyltransferase</keyword>
<organism evidence="16 17">
    <name type="scientific">Durusdinium trenchii</name>
    <dbReference type="NCBI Taxonomy" id="1381693"/>
    <lineage>
        <taxon>Eukaryota</taxon>
        <taxon>Sar</taxon>
        <taxon>Alveolata</taxon>
        <taxon>Dinophyceae</taxon>
        <taxon>Suessiales</taxon>
        <taxon>Symbiodiniaceae</taxon>
        <taxon>Durusdinium</taxon>
    </lineage>
</organism>
<dbReference type="Proteomes" id="UP001642464">
    <property type="component" value="Unassembled WGS sequence"/>
</dbReference>
<proteinExistence type="inferred from homology"/>
<keyword evidence="7" id="KW-0808">Transferase</keyword>
<comment type="pathway">
    <text evidence="2">Glycerolipid metabolism; triacylglycerol biosynthesis.</text>
</comment>
<evidence type="ECO:0000256" key="4">
    <source>
        <dbReference type="ARBA" id="ARBA00005420"/>
    </source>
</evidence>
<dbReference type="PANTHER" id="PTHR12317:SF0">
    <property type="entry name" value="ACYLTRANSFERASE"/>
    <property type="match status" value="1"/>
</dbReference>
<evidence type="ECO:0000256" key="7">
    <source>
        <dbReference type="ARBA" id="ARBA00022679"/>
    </source>
</evidence>
<evidence type="ECO:0000256" key="8">
    <source>
        <dbReference type="ARBA" id="ARBA00022692"/>
    </source>
</evidence>
<comment type="pathway">
    <text evidence="3">Lipid metabolism.</text>
</comment>
<dbReference type="InterPro" id="IPR007130">
    <property type="entry name" value="DAGAT"/>
</dbReference>
<gene>
    <name evidence="16" type="ORF">SCF082_LOCUS43123</name>
</gene>